<protein>
    <submittedName>
        <fullName evidence="2">Uncharacterized protein</fullName>
    </submittedName>
</protein>
<accession>A0AA47ENI1</accession>
<keyword evidence="1" id="KW-0175">Coiled coil</keyword>
<feature type="coiled-coil region" evidence="1">
    <location>
        <begin position="313"/>
        <end position="354"/>
    </location>
</feature>
<organism evidence="2 3">
    <name type="scientific">Clostridium estertheticum</name>
    <dbReference type="NCBI Taxonomy" id="238834"/>
    <lineage>
        <taxon>Bacteria</taxon>
        <taxon>Bacillati</taxon>
        <taxon>Bacillota</taxon>
        <taxon>Clostridia</taxon>
        <taxon>Eubacteriales</taxon>
        <taxon>Clostridiaceae</taxon>
        <taxon>Clostridium</taxon>
    </lineage>
</organism>
<feature type="coiled-coil region" evidence="1">
    <location>
        <begin position="236"/>
        <end position="270"/>
    </location>
</feature>
<gene>
    <name evidence="2" type="ORF">LL038_10315</name>
</gene>
<proteinExistence type="predicted"/>
<sequence length="471" mass="55424">MNEIDTYMSLVDEVEVDSILRLLKCNVKSDNLTFKKTKIKTMLRSNHKMLAKKLNSPFTVILMKHKKSAWENLNEKDFFIELNKHLDTMPEYVKLANLLLKYPNDKDKYIEKINENKKNDKYTFDFDIDFDSKEEVVEYVSQLSNNQESLANTIKKHLDKAFSLNLLKPIAENIEAIKTWDIVDLNKSFKIDNEAENVLMRIEYIKTHKNIDKDVLNKLNTNNMLYLLFLFESSCAKNDNIKLIKLKNDIDELKSAFDKSEKNNLILEKQHLKSEKLYKKYEKDKIDKEFKYNKTIEDLKIKLSANEINVTNLNKMNAQIEVHIKENSQALKQIKDIEDKNGLLDIQLKEAQCKKEHYQSLVEDNEVYYKYTFPLLGKDKKIFGIIHSSHIKVAKIIFNEIEFIDINNWLNQIDNVKKIYIQREGTSTKALTKIKNYCSKNNILIIDIISIHNEKKLIENISIIINKNGVR</sequence>
<dbReference type="Proteomes" id="UP001164733">
    <property type="component" value="Chromosome"/>
</dbReference>
<evidence type="ECO:0000313" key="3">
    <source>
        <dbReference type="Proteomes" id="UP001164733"/>
    </source>
</evidence>
<name>A0AA47ENI1_9CLOT</name>
<evidence type="ECO:0000256" key="1">
    <source>
        <dbReference type="SAM" id="Coils"/>
    </source>
</evidence>
<evidence type="ECO:0000313" key="2">
    <source>
        <dbReference type="EMBL" id="WAG62599.1"/>
    </source>
</evidence>
<dbReference type="RefSeq" id="WP_216125452.1">
    <property type="nucleotide sequence ID" value="NZ_CP086239.1"/>
</dbReference>
<reference evidence="2" key="1">
    <citation type="submission" date="2021-11" db="EMBL/GenBank/DDBJ databases">
        <title>Clostridia strains as spoilage organisms.</title>
        <authorList>
            <person name="Wambui J."/>
            <person name="Stevens M.J.A."/>
            <person name="Stephan R."/>
        </authorList>
    </citation>
    <scope>NUCLEOTIDE SEQUENCE</scope>
    <source>
        <strain evidence="2">CF009</strain>
    </source>
</reference>
<dbReference type="AlphaFoldDB" id="A0AA47ENI1"/>
<dbReference type="EMBL" id="CP086239">
    <property type="protein sequence ID" value="WAG62599.1"/>
    <property type="molecule type" value="Genomic_DNA"/>
</dbReference>